<feature type="transmembrane region" description="Helical" evidence="9">
    <location>
        <begin position="16"/>
        <end position="37"/>
    </location>
</feature>
<dbReference type="Gene3D" id="1.10.1200.120">
    <property type="entry name" value="Large-conductance mechanosensitive channel, MscL, domain 1"/>
    <property type="match status" value="1"/>
</dbReference>
<reference evidence="11 12" key="1">
    <citation type="submission" date="2018-12" db="EMBL/GenBank/DDBJ databases">
        <title>The whole draft genome of Aquabacterium sp. SJQ9.</title>
        <authorList>
            <person name="Sun L."/>
            <person name="Gao X."/>
            <person name="Chen W."/>
            <person name="Huang K."/>
        </authorList>
    </citation>
    <scope>NUCLEOTIDE SEQUENCE [LARGE SCALE GENOMIC DNA]</scope>
    <source>
        <strain evidence="11 12">SJQ9</strain>
    </source>
</reference>
<evidence type="ECO:0000313" key="11">
    <source>
        <dbReference type="EMBL" id="RRS04097.1"/>
    </source>
</evidence>
<dbReference type="SUPFAM" id="SSF81330">
    <property type="entry name" value="Gated mechanosensitive channel"/>
    <property type="match status" value="1"/>
</dbReference>
<keyword evidence="3 9" id="KW-1003">Cell membrane</keyword>
<dbReference type="PANTHER" id="PTHR30266:SF2">
    <property type="entry name" value="LARGE-CONDUCTANCE MECHANOSENSITIVE CHANNEL"/>
    <property type="match status" value="1"/>
</dbReference>
<evidence type="ECO:0000256" key="3">
    <source>
        <dbReference type="ARBA" id="ARBA00022475"/>
    </source>
</evidence>
<keyword evidence="9" id="KW-0997">Cell inner membrane</keyword>
<dbReference type="InterPro" id="IPR001185">
    <property type="entry name" value="MS_channel"/>
</dbReference>
<dbReference type="OrthoDB" id="9810350at2"/>
<evidence type="ECO:0000256" key="7">
    <source>
        <dbReference type="ARBA" id="ARBA00023136"/>
    </source>
</evidence>
<dbReference type="InterPro" id="IPR036019">
    <property type="entry name" value="MscL_channel"/>
</dbReference>
<evidence type="ECO:0000256" key="10">
    <source>
        <dbReference type="SAM" id="MobiDB-lite"/>
    </source>
</evidence>
<keyword evidence="4 9" id="KW-0812">Transmembrane</keyword>
<evidence type="ECO:0000313" key="12">
    <source>
        <dbReference type="Proteomes" id="UP000269265"/>
    </source>
</evidence>
<keyword evidence="8 9" id="KW-0407">Ion channel</keyword>
<dbReference type="RefSeq" id="WP_125243501.1">
    <property type="nucleotide sequence ID" value="NZ_RSED01000008.1"/>
</dbReference>
<dbReference type="Pfam" id="PF01741">
    <property type="entry name" value="MscL"/>
    <property type="match status" value="1"/>
</dbReference>
<keyword evidence="5 9" id="KW-1133">Transmembrane helix</keyword>
<dbReference type="PANTHER" id="PTHR30266">
    <property type="entry name" value="MECHANOSENSITIVE CHANNEL MSCL"/>
    <property type="match status" value="1"/>
</dbReference>
<keyword evidence="12" id="KW-1185">Reference proteome</keyword>
<evidence type="ECO:0000256" key="1">
    <source>
        <dbReference type="ARBA" id="ARBA00004141"/>
    </source>
</evidence>
<evidence type="ECO:0000256" key="5">
    <source>
        <dbReference type="ARBA" id="ARBA00022989"/>
    </source>
</evidence>
<dbReference type="HAMAP" id="MF_00115">
    <property type="entry name" value="MscL"/>
    <property type="match status" value="1"/>
</dbReference>
<evidence type="ECO:0000256" key="2">
    <source>
        <dbReference type="ARBA" id="ARBA00022448"/>
    </source>
</evidence>
<gene>
    <name evidence="9 11" type="primary">mscL</name>
    <name evidence="11" type="ORF">EIP75_11995</name>
</gene>
<feature type="compositionally biased region" description="Basic and acidic residues" evidence="10">
    <location>
        <begin position="163"/>
        <end position="179"/>
    </location>
</feature>
<feature type="transmembrane region" description="Helical" evidence="9">
    <location>
        <begin position="87"/>
        <end position="108"/>
    </location>
</feature>
<sequence length="179" mass="19537">MQFWRDFRKFVTRGNLVDLAVGFTVGAAFTTIARSMVDDIIMPPVGLLMGRTDFKDFFLVLRPGPTVGEPYLTLAQAKAAGAVTLNYGMFINAMLAFILVGLAMFVVSRLMSQAEAKMDAHFKEPPAPPGEPTEKKCPYCRSIIPAKACRCPQCTSHLSVPDEPDKVAPPETNDKAKPA</sequence>
<comment type="similarity">
    <text evidence="9">Belongs to the MscL family.</text>
</comment>
<proteinExistence type="inferred from homology"/>
<dbReference type="GO" id="GO:0008381">
    <property type="term" value="F:mechanosensitive monoatomic ion channel activity"/>
    <property type="evidence" value="ECO:0007669"/>
    <property type="project" value="UniProtKB-UniRule"/>
</dbReference>
<comment type="caution">
    <text evidence="11">The sequence shown here is derived from an EMBL/GenBank/DDBJ whole genome shotgun (WGS) entry which is preliminary data.</text>
</comment>
<evidence type="ECO:0000256" key="9">
    <source>
        <dbReference type="HAMAP-Rule" id="MF_00115"/>
    </source>
</evidence>
<keyword evidence="2 9" id="KW-0813">Transport</keyword>
<dbReference type="EMBL" id="RSED01000008">
    <property type="protein sequence ID" value="RRS04097.1"/>
    <property type="molecule type" value="Genomic_DNA"/>
</dbReference>
<comment type="subunit">
    <text evidence="9">Homopentamer.</text>
</comment>
<organism evidence="11 12">
    <name type="scientific">Aquabacterium soli</name>
    <dbReference type="NCBI Taxonomy" id="2493092"/>
    <lineage>
        <taxon>Bacteria</taxon>
        <taxon>Pseudomonadati</taxon>
        <taxon>Pseudomonadota</taxon>
        <taxon>Betaproteobacteria</taxon>
        <taxon>Burkholderiales</taxon>
        <taxon>Aquabacterium</taxon>
    </lineage>
</organism>
<keyword evidence="6 9" id="KW-0406">Ion transport</keyword>
<dbReference type="InterPro" id="IPR037673">
    <property type="entry name" value="MSC/AndL"/>
</dbReference>
<name>A0A3R8S2Q4_9BURK</name>
<keyword evidence="7 9" id="KW-0472">Membrane</keyword>
<dbReference type="GO" id="GO:0005886">
    <property type="term" value="C:plasma membrane"/>
    <property type="evidence" value="ECO:0007669"/>
    <property type="project" value="UniProtKB-SubCell"/>
</dbReference>
<dbReference type="Proteomes" id="UP000269265">
    <property type="component" value="Unassembled WGS sequence"/>
</dbReference>
<comment type="subcellular location">
    <subcellularLocation>
        <location evidence="9">Cell inner membrane</location>
        <topology evidence="9">Multi-pass membrane protein</topology>
    </subcellularLocation>
    <subcellularLocation>
        <location evidence="1">Membrane</location>
        <topology evidence="1">Multi-pass membrane protein</topology>
    </subcellularLocation>
</comment>
<evidence type="ECO:0000256" key="4">
    <source>
        <dbReference type="ARBA" id="ARBA00022692"/>
    </source>
</evidence>
<protein>
    <recommendedName>
        <fullName evidence="9">Large-conductance mechanosensitive channel</fullName>
    </recommendedName>
</protein>
<dbReference type="AlphaFoldDB" id="A0A3R8S2Q4"/>
<evidence type="ECO:0000256" key="8">
    <source>
        <dbReference type="ARBA" id="ARBA00023303"/>
    </source>
</evidence>
<evidence type="ECO:0000256" key="6">
    <source>
        <dbReference type="ARBA" id="ARBA00023065"/>
    </source>
</evidence>
<comment type="function">
    <text evidence="9">Channel that opens in response to stretch forces in the membrane lipid bilayer. May participate in the regulation of osmotic pressure changes within the cell.</text>
</comment>
<feature type="region of interest" description="Disordered" evidence="10">
    <location>
        <begin position="156"/>
        <end position="179"/>
    </location>
</feature>
<accession>A0A3R8S2Q4</accession>
<dbReference type="NCBIfam" id="TIGR00220">
    <property type="entry name" value="mscL"/>
    <property type="match status" value="1"/>
</dbReference>